<reference evidence="2 3" key="1">
    <citation type="submission" date="2019-07" db="EMBL/GenBank/DDBJ databases">
        <title>Georgenia wutianyii sp. nov. and Georgenia *** sp. nov. isolated from plateau pika (Ochotona curzoniae) in the Qinghai-Tibet plateau of China.</title>
        <authorList>
            <person name="Tian Z."/>
        </authorList>
    </citation>
    <scope>NUCLEOTIDE SEQUENCE [LARGE SCALE GENOMIC DNA]</scope>
    <source>
        <strain evidence="2 3">Z446</strain>
    </source>
</reference>
<gene>
    <name evidence="2" type="ORF">FJ693_08605</name>
</gene>
<evidence type="ECO:0000259" key="1">
    <source>
        <dbReference type="Pfam" id="PF12728"/>
    </source>
</evidence>
<proteinExistence type="predicted"/>
<sequence>MTTTRGPLSGLDPLLSVHELAEYLGVPTRTIYDWRQTGHGPRGIRVGRHLKFAVSDVAAWIDAQRAATPDGRDRPEG</sequence>
<dbReference type="InterPro" id="IPR010093">
    <property type="entry name" value="SinI_DNA-bd"/>
</dbReference>
<organism evidence="2 3">
    <name type="scientific">Georgenia yuyongxinii</name>
    <dbReference type="NCBI Taxonomy" id="2589797"/>
    <lineage>
        <taxon>Bacteria</taxon>
        <taxon>Bacillati</taxon>
        <taxon>Actinomycetota</taxon>
        <taxon>Actinomycetes</taxon>
        <taxon>Micrococcales</taxon>
        <taxon>Bogoriellaceae</taxon>
        <taxon>Georgenia</taxon>
    </lineage>
</organism>
<dbReference type="InterPro" id="IPR041657">
    <property type="entry name" value="HTH_17"/>
</dbReference>
<accession>A0A552WSJ6</accession>
<dbReference type="RefSeq" id="WP_143418119.1">
    <property type="nucleotide sequence ID" value="NZ_VJXR01000019.1"/>
</dbReference>
<dbReference type="NCBIfam" id="TIGR01764">
    <property type="entry name" value="excise"/>
    <property type="match status" value="1"/>
</dbReference>
<dbReference type="EMBL" id="VJXR01000019">
    <property type="protein sequence ID" value="TRW45704.1"/>
    <property type="molecule type" value="Genomic_DNA"/>
</dbReference>
<feature type="domain" description="Helix-turn-helix" evidence="1">
    <location>
        <begin position="14"/>
        <end position="65"/>
    </location>
</feature>
<name>A0A552WSJ6_9MICO</name>
<dbReference type="InterPro" id="IPR036388">
    <property type="entry name" value="WH-like_DNA-bd_sf"/>
</dbReference>
<protein>
    <submittedName>
        <fullName evidence="2">Helix-turn-helix domain-containing protein</fullName>
    </submittedName>
</protein>
<comment type="caution">
    <text evidence="2">The sequence shown here is derived from an EMBL/GenBank/DDBJ whole genome shotgun (WGS) entry which is preliminary data.</text>
</comment>
<dbReference type="SUPFAM" id="SSF46955">
    <property type="entry name" value="Putative DNA-binding domain"/>
    <property type="match status" value="1"/>
</dbReference>
<evidence type="ECO:0000313" key="3">
    <source>
        <dbReference type="Proteomes" id="UP000318693"/>
    </source>
</evidence>
<dbReference type="AlphaFoldDB" id="A0A552WSJ6"/>
<dbReference type="Gene3D" id="1.10.10.10">
    <property type="entry name" value="Winged helix-like DNA-binding domain superfamily/Winged helix DNA-binding domain"/>
    <property type="match status" value="1"/>
</dbReference>
<dbReference type="InterPro" id="IPR009061">
    <property type="entry name" value="DNA-bd_dom_put_sf"/>
</dbReference>
<keyword evidence="3" id="KW-1185">Reference proteome</keyword>
<evidence type="ECO:0000313" key="2">
    <source>
        <dbReference type="EMBL" id="TRW45704.1"/>
    </source>
</evidence>
<dbReference type="Proteomes" id="UP000318693">
    <property type="component" value="Unassembled WGS sequence"/>
</dbReference>
<dbReference type="GO" id="GO:0003677">
    <property type="term" value="F:DNA binding"/>
    <property type="evidence" value="ECO:0007669"/>
    <property type="project" value="InterPro"/>
</dbReference>
<dbReference type="Pfam" id="PF12728">
    <property type="entry name" value="HTH_17"/>
    <property type="match status" value="1"/>
</dbReference>